<evidence type="ECO:0000313" key="1">
    <source>
        <dbReference type="EMBL" id="MBP0443189.1"/>
    </source>
</evidence>
<gene>
    <name evidence="1" type="ORF">J8J14_00225</name>
</gene>
<organism evidence="1 2">
    <name type="scientific">Pararoseomonas baculiformis</name>
    <dbReference type="NCBI Taxonomy" id="2820812"/>
    <lineage>
        <taxon>Bacteria</taxon>
        <taxon>Pseudomonadati</taxon>
        <taxon>Pseudomonadota</taxon>
        <taxon>Alphaproteobacteria</taxon>
        <taxon>Acetobacterales</taxon>
        <taxon>Acetobacteraceae</taxon>
        <taxon>Pararoseomonas</taxon>
    </lineage>
</organism>
<proteinExistence type="predicted"/>
<dbReference type="InterPro" id="IPR007833">
    <property type="entry name" value="Capsule_polysaccharide_synth"/>
</dbReference>
<dbReference type="EMBL" id="JAGIZB010000001">
    <property type="protein sequence ID" value="MBP0443189.1"/>
    <property type="molecule type" value="Genomic_DNA"/>
</dbReference>
<comment type="caution">
    <text evidence="1">The sequence shown here is derived from an EMBL/GenBank/DDBJ whole genome shotgun (WGS) entry which is preliminary data.</text>
</comment>
<dbReference type="Proteomes" id="UP000681594">
    <property type="component" value="Unassembled WGS sequence"/>
</dbReference>
<dbReference type="RefSeq" id="WP_209377417.1">
    <property type="nucleotide sequence ID" value="NZ_JAGIZB010000001.1"/>
</dbReference>
<keyword evidence="2" id="KW-1185">Reference proteome</keyword>
<name>A0ABS4A861_9PROT</name>
<reference evidence="1 2" key="1">
    <citation type="submission" date="2021-03" db="EMBL/GenBank/DDBJ databases">
        <authorList>
            <person name="So Y."/>
        </authorList>
    </citation>
    <scope>NUCLEOTIDE SEQUENCE [LARGE SCALE GENOMIC DNA]</scope>
    <source>
        <strain evidence="1 2">SSH11</strain>
    </source>
</reference>
<protein>
    <submittedName>
        <fullName evidence="1">Capsular biosynthesis protein</fullName>
    </submittedName>
</protein>
<dbReference type="Pfam" id="PF05159">
    <property type="entry name" value="Capsule_synth"/>
    <property type="match status" value="1"/>
</dbReference>
<sequence length="421" mass="47330">MPAEPENAPRPRRFLFLQGPITPFFHEVGARLRALGHAVHRINLCLGDKLFWRGPGAVDFTARKEDWPAFIERFLDTHGITDIILLGEQRYYHRVAIAAARERGIAVVATDFGYLRPDWITFEFNGLGRDSLFPRDPQAILALAETLPPPDLAVRHRDSFFNQAVLDVSYHLLSLLPGFFRHYDSHQIYHPFQVYAGTLYRIVTRRRANRRADGIIAQLKKQGGPLFLMAMQMETDFSVRAYSNYADLDTAIEEVTRSFAAHAPADAQLLFKVHPLDPAVKNWHRRVTRIAQRAGVANRVHYLGGGNLGDITESVQGVITINSTVGLRAIVDRLPTFAMGEALYKIPGLAHEGPLDSFWSEGRPPNPELREAFLRGIVHCLHIRGVYYARPGLDVAVEAAAHRLHHGLVNQPVIEPPPPLL</sequence>
<accession>A0ABS4A861</accession>
<evidence type="ECO:0000313" key="2">
    <source>
        <dbReference type="Proteomes" id="UP000681594"/>
    </source>
</evidence>
<dbReference type="CDD" id="cd16441">
    <property type="entry name" value="beta_Kdo_transferase_KpsS"/>
    <property type="match status" value="1"/>
</dbReference>